<evidence type="ECO:0000259" key="1">
    <source>
        <dbReference type="Pfam" id="PF00754"/>
    </source>
</evidence>
<feature type="domain" description="F5/8 type C" evidence="1">
    <location>
        <begin position="325"/>
        <end position="447"/>
    </location>
</feature>
<dbReference type="Proteomes" id="UP001470230">
    <property type="component" value="Unassembled WGS sequence"/>
</dbReference>
<accession>A0ABR2HXW4</accession>
<evidence type="ECO:0000313" key="3">
    <source>
        <dbReference type="EMBL" id="KAK8854361.1"/>
    </source>
</evidence>
<comment type="caution">
    <text evidence="3">The sequence shown here is derived from an EMBL/GenBank/DDBJ whole genome shotgun (WGS) entry which is preliminary data.</text>
</comment>
<dbReference type="Gene3D" id="2.60.120.260">
    <property type="entry name" value="Galactose-binding domain-like"/>
    <property type="match status" value="1"/>
</dbReference>
<dbReference type="InterPro" id="IPR011705">
    <property type="entry name" value="BACK"/>
</dbReference>
<dbReference type="InterPro" id="IPR008979">
    <property type="entry name" value="Galactose-bd-like_sf"/>
</dbReference>
<keyword evidence="4" id="KW-1185">Reference proteome</keyword>
<dbReference type="Pfam" id="PF07707">
    <property type="entry name" value="BACK"/>
    <property type="match status" value="1"/>
</dbReference>
<name>A0ABR2HXW4_9EUKA</name>
<proteinExistence type="predicted"/>
<feature type="domain" description="BACK" evidence="2">
    <location>
        <begin position="167"/>
        <end position="247"/>
    </location>
</feature>
<evidence type="ECO:0000259" key="2">
    <source>
        <dbReference type="Pfam" id="PF07707"/>
    </source>
</evidence>
<dbReference type="InterPro" id="IPR000421">
    <property type="entry name" value="FA58C"/>
</dbReference>
<gene>
    <name evidence="3" type="ORF">M9Y10_016921</name>
</gene>
<evidence type="ECO:0000313" key="4">
    <source>
        <dbReference type="Proteomes" id="UP001470230"/>
    </source>
</evidence>
<organism evidence="3 4">
    <name type="scientific">Tritrichomonas musculus</name>
    <dbReference type="NCBI Taxonomy" id="1915356"/>
    <lineage>
        <taxon>Eukaryota</taxon>
        <taxon>Metamonada</taxon>
        <taxon>Parabasalia</taxon>
        <taxon>Tritrichomonadida</taxon>
        <taxon>Tritrichomonadidae</taxon>
        <taxon>Tritrichomonas</taxon>
    </lineage>
</organism>
<reference evidence="3 4" key="1">
    <citation type="submission" date="2024-04" db="EMBL/GenBank/DDBJ databases">
        <title>Tritrichomonas musculus Genome.</title>
        <authorList>
            <person name="Alves-Ferreira E."/>
            <person name="Grigg M."/>
            <person name="Lorenzi H."/>
            <person name="Galac M."/>
        </authorList>
    </citation>
    <scope>NUCLEOTIDE SEQUENCE [LARGE SCALE GENOMIC DNA]</scope>
    <source>
        <strain evidence="3 4">EAF2021</strain>
    </source>
</reference>
<dbReference type="SUPFAM" id="SSF49785">
    <property type="entry name" value="Galactose-binding domain-like"/>
    <property type="match status" value="1"/>
</dbReference>
<protein>
    <recommendedName>
        <fullName evidence="5">F5/8 type C domain-containing protein</fullName>
    </recommendedName>
</protein>
<dbReference type="EMBL" id="JAPFFF010000021">
    <property type="protein sequence ID" value="KAK8854361.1"/>
    <property type="molecule type" value="Genomic_DNA"/>
</dbReference>
<dbReference type="Pfam" id="PF00754">
    <property type="entry name" value="F5_F8_type_C"/>
    <property type="match status" value="1"/>
</dbReference>
<evidence type="ECO:0008006" key="5">
    <source>
        <dbReference type="Google" id="ProtNLM"/>
    </source>
</evidence>
<sequence length="473" mass="56098">MESKNTNFSLSFGNMKGIPFHKYEKNFTFIVNNKQYETSRFIADILSPIVRQYHYTDESINSITIECFEQEVTGGQTSSGGNDYFSEFLKLTDFDSKTINETQRKYYIEYFIQLGNIDEYIRLQQETVGDDENADNIIDRLNNLFDRIKHQKNLKMTEDAKMMANLQINKMIKFASSHFSEISKEKIKKLPKEMIERLMDEETLRIDEEDSLLNFIIELYEENDEYSHLFEFVKFENLSQEGLKKFIEIFNIEQINSSIWKSICHRLLPSKQMTTKDEERYINQFNEIHEFEHQANNEFHGIMRYLSDETQGNIHDNGTIEISSNSILNCNENYHPKNVVDYSKNNWYGSNSTVKDATVLFDFKDSVIQLKSYSIESSRNGQNGYHLRSWVVEVSNDKSNWKVVDSHENDSAFQNSSIATFITKDDEEFYRYIRFRQTDKSWANSYDFVFYFVEFYGSLKKKKHKKKAQKKMH</sequence>